<dbReference type="AlphaFoldDB" id="A0A4C2ED01"/>
<keyword evidence="2" id="KW-1185">Reference proteome</keyword>
<reference evidence="1 2" key="1">
    <citation type="submission" date="2019-01" db="EMBL/GenBank/DDBJ databases">
        <title>Draft Genome Sequencing of Zygosaccharomyces mellis Ca-7.</title>
        <authorList>
            <person name="Shiwa Y."/>
            <person name="Kanesaki Y."/>
            <person name="Ishige T."/>
            <person name="Mura K."/>
            <person name="Hori T."/>
            <person name="Tamura T."/>
        </authorList>
    </citation>
    <scope>NUCLEOTIDE SEQUENCE [LARGE SCALE GENOMIC DNA]</scope>
    <source>
        <strain evidence="1 2">Ca-7</strain>
    </source>
</reference>
<accession>A0A4C2ED01</accession>
<proteinExistence type="predicted"/>
<gene>
    <name evidence="1" type="ORF">ZYGM_003483</name>
</gene>
<dbReference type="OrthoDB" id="4036041at2759"/>
<sequence length="150" mass="17609">MSSEQLLLKYFKGTLITHTHTLEEFAQLVAQHHRSKHESEPDEATIKDWYSKCEQHDEAALQLTEQRIENFLHEARRAQLLELEKLQLTESFSLEEVVNKLHHVDQLLDRRLVYMHESINSNVMELQKFNKLLELANSTKTDGDKDINSV</sequence>
<organism evidence="1 2">
    <name type="scientific">Zygosaccharomyces mellis</name>
    <dbReference type="NCBI Taxonomy" id="42258"/>
    <lineage>
        <taxon>Eukaryota</taxon>
        <taxon>Fungi</taxon>
        <taxon>Dikarya</taxon>
        <taxon>Ascomycota</taxon>
        <taxon>Saccharomycotina</taxon>
        <taxon>Saccharomycetes</taxon>
        <taxon>Saccharomycetales</taxon>
        <taxon>Saccharomycetaceae</taxon>
        <taxon>Zygosaccharomyces</taxon>
    </lineage>
</organism>
<comment type="caution">
    <text evidence="1">The sequence shown here is derived from an EMBL/GenBank/DDBJ whole genome shotgun (WGS) entry which is preliminary data.</text>
</comment>
<evidence type="ECO:0000313" key="2">
    <source>
        <dbReference type="Proteomes" id="UP000301737"/>
    </source>
</evidence>
<name>A0A4C2ED01_9SACH</name>
<dbReference type="Proteomes" id="UP000301737">
    <property type="component" value="Unassembled WGS sequence"/>
</dbReference>
<protein>
    <submittedName>
        <fullName evidence="1">Uncharacterized protein</fullName>
    </submittedName>
</protein>
<evidence type="ECO:0000313" key="1">
    <source>
        <dbReference type="EMBL" id="GCE99878.1"/>
    </source>
</evidence>
<dbReference type="EMBL" id="BIMX01000013">
    <property type="protein sequence ID" value="GCE99878.1"/>
    <property type="molecule type" value="Genomic_DNA"/>
</dbReference>